<reference evidence="2" key="1">
    <citation type="submission" date="2013-05" db="EMBL/GenBank/DDBJ databases">
        <title>The Genome sequence of Mucor circinelloides f. circinelloides 1006PhL.</title>
        <authorList>
            <consortium name="The Broad Institute Genomics Platform"/>
            <person name="Cuomo C."/>
            <person name="Earl A."/>
            <person name="Findley K."/>
            <person name="Lee S.C."/>
            <person name="Walker B."/>
            <person name="Young S."/>
            <person name="Zeng Q."/>
            <person name="Gargeya S."/>
            <person name="Fitzgerald M."/>
            <person name="Haas B."/>
            <person name="Abouelleil A."/>
            <person name="Allen A.W."/>
            <person name="Alvarado L."/>
            <person name="Arachchi H.M."/>
            <person name="Berlin A.M."/>
            <person name="Chapman S.B."/>
            <person name="Gainer-Dewar J."/>
            <person name="Goldberg J."/>
            <person name="Griggs A."/>
            <person name="Gujja S."/>
            <person name="Hansen M."/>
            <person name="Howarth C."/>
            <person name="Imamovic A."/>
            <person name="Ireland A."/>
            <person name="Larimer J."/>
            <person name="McCowan C."/>
            <person name="Murphy C."/>
            <person name="Pearson M."/>
            <person name="Poon T.W."/>
            <person name="Priest M."/>
            <person name="Roberts A."/>
            <person name="Saif S."/>
            <person name="Shea T."/>
            <person name="Sisk P."/>
            <person name="Sykes S."/>
            <person name="Wortman J."/>
            <person name="Nusbaum C."/>
            <person name="Birren B."/>
        </authorList>
    </citation>
    <scope>NUCLEOTIDE SEQUENCE [LARGE SCALE GENOMIC DNA]</scope>
    <source>
        <strain evidence="2">1006PhL</strain>
    </source>
</reference>
<sequence length="60" mass="6870">MPILQKIFLDDAVEGPVHVSIDSTDKNGEKLHFILGCRDQKKKILVFFVAIKRPNVESKY</sequence>
<keyword evidence="2" id="KW-1185">Reference proteome</keyword>
<organism evidence="1 2">
    <name type="scientific">Mucor circinelloides f. circinelloides (strain 1006PhL)</name>
    <name type="common">Mucormycosis agent</name>
    <name type="synonym">Calyptromyces circinelloides</name>
    <dbReference type="NCBI Taxonomy" id="1220926"/>
    <lineage>
        <taxon>Eukaryota</taxon>
        <taxon>Fungi</taxon>
        <taxon>Fungi incertae sedis</taxon>
        <taxon>Mucoromycota</taxon>
        <taxon>Mucoromycotina</taxon>
        <taxon>Mucoromycetes</taxon>
        <taxon>Mucorales</taxon>
        <taxon>Mucorineae</taxon>
        <taxon>Mucoraceae</taxon>
        <taxon>Mucor</taxon>
    </lineage>
</organism>
<dbReference type="AlphaFoldDB" id="S2J6F0"/>
<evidence type="ECO:0000313" key="2">
    <source>
        <dbReference type="Proteomes" id="UP000014254"/>
    </source>
</evidence>
<dbReference type="VEuPathDB" id="FungiDB:HMPREF1544_08005"/>
<evidence type="ECO:0000313" key="1">
    <source>
        <dbReference type="EMBL" id="EPB85249.1"/>
    </source>
</evidence>
<proteinExistence type="predicted"/>
<dbReference type="InParanoid" id="S2J6F0"/>
<gene>
    <name evidence="1" type="ORF">HMPREF1544_08005</name>
</gene>
<protein>
    <submittedName>
        <fullName evidence="1">Uncharacterized protein</fullName>
    </submittedName>
</protein>
<accession>S2J6F0</accession>
<dbReference type="EMBL" id="KE124017">
    <property type="protein sequence ID" value="EPB85249.1"/>
    <property type="molecule type" value="Genomic_DNA"/>
</dbReference>
<name>S2J6F0_MUCC1</name>
<dbReference type="Proteomes" id="UP000014254">
    <property type="component" value="Unassembled WGS sequence"/>
</dbReference>